<dbReference type="PROSITE" id="PS00012">
    <property type="entry name" value="PHOSPHOPANTETHEINE"/>
    <property type="match status" value="1"/>
</dbReference>
<sequence length="2533" mass="279272">MGRNSHSSGRDHDCPAMPIAIIGMSCRLPGDATSPEKLWDLCSKARSGWSSIPPDRFNSDAFYHPKGEKTGTTHVRGGHFLQEDISVFDAPFFNISLEEAKAGVAVEQVAGTDTSVWTGTFTRDYHDSMMRDTQTLPRYFTTGNGSAMLSNRVSYWLDLKGPSVTIDTACSTSLVALHQGCQSLITGESKMSIIGGLNLILNPDMMIGMSNLGFNSPDGRSYSFDHRASGYGRGEGAAVVIIKPLQDALRDKDSIRAVIRATAVNQDGKTNGITNPSATAHEDLIRSCYQKASLKPTMTGFVEAHGTGTQAGDPQEAKAIATVISKSSKLEFPVYVGSIKTNIGHTEAVSGLAGIIKAVMAMEKRQIPPNLNFEIANPKIPLQEWNLKIPTSLEEWPHGVPLRVSVSSLGYGGTNAHAIIEHINQWLSDQSSKQNGNLNNALLPINGDTTGPSQEDYEKQSHLSRYVFLLSSKDKATTSRMVENMCSYVKARPMTADNQFMARLAYTLGQRRSLHQWAVPVSAASSEELIEMFHNIKSSPVCSNDAPKIGLVFTGQGAQWHAMGRELIREYPVFRETILKADKHLISLGAPWSLIDELHCEKDISRVGLAELSQPLCTVIQIALVRLLVSWGVKPSAVVGHSSGEIAAAYAAGALDLYSALAVAYYRGEVALKKKQNNLAPPGGMAAVALSREETEHYIKTLTTGKIIVACVNSPRSVTVSGDLSGIDEITAKLSAKGIFARRLNVDAAYHSHHMRLVSKEYRAHLKGLQPSEFTGATFTSSVSGERIKSGSQLDSDYWVENMAQPVLFSDALSNMCNQPDQLLDTTSVDTLIEVGPHSALAGPIRQILNLPELKDKRITYASCLKRYENAVKTMQELACLLIQKGSRINLQAVNDPEVKQDKMLLDLPTYPWNHSVGHWNESRISKEHRLRRHPPHDLLGVRIIGPSPFAPSWRHIIRPVDLPWVRDHIVQGNIVYPAAGFISMAIEAARQEAELKEQNVTGFSLRDVEILEALIVPDTSDGIETQISLQKLSDKTPGGSQWAEFHIHSTLNDSSWKEHCRGAIRTESMQNSLKTQHRLDPKFQPKQATSLVTVSSKTIYKDLHSKGICHGFMFQNLKEIFISGGLSHATLRIADTKSKMPHQFEHKHIIHPTTLDSALQSMYPTLLQGGKQTNDAKIPRSFESIYIASSITTTPGEILNSYSVLEHSDTQKIKSSVAVMDSDGMPVVEISGFVCVSIGGASISDGIREHKLCFQEEWKEDLAFLDRSFQAKPIGPIQVNDEQLIVQELQQMSFYIIQDTLKCINPSDRSAMAPHHKALYQWMLLQEKLGNEGKLGYQNEQWLSIDVFEKEQLMQRVKKSSINGRTICHVSQSLTEILRGKIEPLQILLEDQLLYRYYETALGLDRSYAQLAEVVERFAHKYPTAKIIEIGAGTGGCTTPVLKQLARSEDKKPRFSSYHFTDISAGFFEAAKQKFAQYGNMIKYKKFNVEDDPAIQGIDCGDFDLVVACRVLHATKNMANTMANVRKLLKPGGHLLLVEGTRDTLDVGLVFGILPGWWVGEEENRKFSPQLSVAEWDELHRKTGFESPQLCLQDQPSEENHWFTVTLAEATALASEQPANHDIAIIYQDNSTSSKLIDWAHDLKLSLEQGLKGHIKIGALSDISAQSKCLIFLGELESPFLDHITSAGFATLKQNLLTSRGVLWVTRGSTLDCTQPRSAMISGIFRTLRSENSVAKYVVVDLDTNTEIYSPRNITAITKIFEKTFNGDTSDAVPVELEYCLRNGEIMIPRVSEDSLTNKKISSITQPRAPEVQPFFQEGRPLRMEIGFKGLLDTLHFVDDPDFEKPLPYGHIEIAPKAFGVNFRDIMVSMGQMNEDKMGWECSGVVTRVGEGIDGEQYRIGDRVCTMTPGYYANFVRIPAVTAIHTPEDMSFETAASLPIVFCTAYYSLYDVARLGEGETILIHAATGGVGQAAIMLAQLVKAKIYATAGTAEKREFLQKVYGIPADHIFSSRDTSFAQKIMAATANKGVSVILNSLAGEMLQASWKCISILGRFVEIGKRDIELNNYLEMSPFCRNVSFTSVDLTVLLNARNGHLLARILNDVMVLFKGSKIQAVQPIDVFRISEIQQAFRLMQAGKHRGKLVIKPQPDDLVKVLPRKRTLKLRSDASYIICGGLGGIGRSIARWMARVGGAKHLILLSRKASSHPAAQPLIAELKENNCTAVAVDCDVINEEDVGRVVASYSKNMPQVAGIIQAAMVLQDTVLENMTHDQYMQAVEPKVKGTWNLHTMFSQQPLDFFVMLSSIVGVVGNISQSNYGAGNAFQDALARHRIRQGLPAVSIDLGLIESVGYVAENEALSVRLQKYLDPIREDELLALVQSAIEEPYSCQIITGLSINQTQGDSLGVSDPRFLSLLQGEPAEGTEQGAAPGQNKITLRAQLSELKSKPDVAVRMLDAITKKLSLDFMIPEAGIEPSKPISSFGVDSLVAVELRNWLIAQTRIETIAVFDILQSPSLMEFSNTLADRYINGLIA</sequence>
<dbReference type="GO" id="GO:1901336">
    <property type="term" value="P:lactone biosynthetic process"/>
    <property type="evidence" value="ECO:0007669"/>
    <property type="project" value="UniProtKB-ARBA"/>
</dbReference>
<dbReference type="PANTHER" id="PTHR43775">
    <property type="entry name" value="FATTY ACID SYNTHASE"/>
    <property type="match status" value="1"/>
</dbReference>
<dbReference type="InterPro" id="IPR032821">
    <property type="entry name" value="PKS_assoc"/>
</dbReference>
<dbReference type="Pfam" id="PF13602">
    <property type="entry name" value="ADH_zinc_N_2"/>
    <property type="match status" value="1"/>
</dbReference>
<evidence type="ECO:0000256" key="3">
    <source>
        <dbReference type="ARBA" id="ARBA00022679"/>
    </source>
</evidence>
<dbReference type="InterPro" id="IPR020806">
    <property type="entry name" value="PKS_PP-bd"/>
</dbReference>
<dbReference type="GO" id="GO:0004312">
    <property type="term" value="F:fatty acid synthase activity"/>
    <property type="evidence" value="ECO:0007669"/>
    <property type="project" value="TreeGrafter"/>
</dbReference>
<dbReference type="CDD" id="cd02440">
    <property type="entry name" value="AdoMet_MTases"/>
    <property type="match status" value="1"/>
</dbReference>
<dbReference type="InterPro" id="IPR050091">
    <property type="entry name" value="PKS_NRPS_Biosynth_Enz"/>
</dbReference>
<dbReference type="InterPro" id="IPR011032">
    <property type="entry name" value="GroES-like_sf"/>
</dbReference>
<dbReference type="CDD" id="cd00833">
    <property type="entry name" value="PKS"/>
    <property type="match status" value="1"/>
</dbReference>
<dbReference type="InterPro" id="IPR006162">
    <property type="entry name" value="Ppantetheine_attach_site"/>
</dbReference>
<evidence type="ECO:0000259" key="10">
    <source>
        <dbReference type="PROSITE" id="PS52004"/>
    </source>
</evidence>
<keyword evidence="6" id="KW-0511">Multifunctional enzyme</keyword>
<dbReference type="Pfam" id="PF16197">
    <property type="entry name" value="KAsynt_C_assoc"/>
    <property type="match status" value="1"/>
</dbReference>
<name>A0A8E2F472_9PEZI</name>
<dbReference type="InterPro" id="IPR013154">
    <property type="entry name" value="ADH-like_N"/>
</dbReference>
<dbReference type="SMART" id="SM00826">
    <property type="entry name" value="PKS_DH"/>
    <property type="match status" value="1"/>
</dbReference>
<dbReference type="InterPro" id="IPR057326">
    <property type="entry name" value="KR_dom"/>
</dbReference>
<dbReference type="InterPro" id="IPR049551">
    <property type="entry name" value="PKS_DH_C"/>
</dbReference>
<dbReference type="FunFam" id="3.40.366.10:FF:000002">
    <property type="entry name" value="Probable polyketide synthase 2"/>
    <property type="match status" value="1"/>
</dbReference>
<dbReference type="GO" id="GO:0004315">
    <property type="term" value="F:3-oxoacyl-[acyl-carrier-protein] synthase activity"/>
    <property type="evidence" value="ECO:0007669"/>
    <property type="project" value="InterPro"/>
</dbReference>
<dbReference type="Proteomes" id="UP000250140">
    <property type="component" value="Unassembled WGS sequence"/>
</dbReference>
<feature type="active site" description="Proton donor; for dehydratase activity" evidence="8">
    <location>
        <position position="1157"/>
    </location>
</feature>
<dbReference type="InterPro" id="IPR016039">
    <property type="entry name" value="Thiolase-like"/>
</dbReference>
<dbReference type="InterPro" id="IPR013968">
    <property type="entry name" value="PKS_KR"/>
</dbReference>
<dbReference type="CDD" id="cd05195">
    <property type="entry name" value="enoyl_red"/>
    <property type="match status" value="1"/>
</dbReference>
<keyword evidence="3" id="KW-0808">Transferase</keyword>
<dbReference type="Pfam" id="PF08240">
    <property type="entry name" value="ADH_N"/>
    <property type="match status" value="1"/>
</dbReference>
<dbReference type="InterPro" id="IPR036736">
    <property type="entry name" value="ACP-like_sf"/>
</dbReference>
<dbReference type="InterPro" id="IPR056501">
    <property type="entry name" value="NAD-bd_HRPKS_sdrA"/>
</dbReference>
<evidence type="ECO:0000259" key="9">
    <source>
        <dbReference type="PROSITE" id="PS50075"/>
    </source>
</evidence>
<evidence type="ECO:0000256" key="4">
    <source>
        <dbReference type="ARBA" id="ARBA00022857"/>
    </source>
</evidence>
<evidence type="ECO:0000259" key="11">
    <source>
        <dbReference type="PROSITE" id="PS52019"/>
    </source>
</evidence>
<dbReference type="SUPFAM" id="SSF52151">
    <property type="entry name" value="FabD/lysophospholipase-like"/>
    <property type="match status" value="1"/>
</dbReference>
<keyword evidence="1" id="KW-0596">Phosphopantetheine</keyword>
<dbReference type="Pfam" id="PF14765">
    <property type="entry name" value="PS-DH"/>
    <property type="match status" value="1"/>
</dbReference>
<dbReference type="SUPFAM" id="SSF55048">
    <property type="entry name" value="Probable ACP-binding domain of malonyl-CoA ACP transacylase"/>
    <property type="match status" value="1"/>
</dbReference>
<dbReference type="InterPro" id="IPR014030">
    <property type="entry name" value="Ketoacyl_synth_N"/>
</dbReference>
<feature type="domain" description="Carrier" evidence="9">
    <location>
        <begin position="2448"/>
        <end position="2527"/>
    </location>
</feature>
<evidence type="ECO:0000313" key="12">
    <source>
        <dbReference type="EMBL" id="OCL09643.1"/>
    </source>
</evidence>
<dbReference type="InterPro" id="IPR020843">
    <property type="entry name" value="ER"/>
</dbReference>
<dbReference type="InterPro" id="IPR036291">
    <property type="entry name" value="NAD(P)-bd_dom_sf"/>
</dbReference>
<evidence type="ECO:0000256" key="8">
    <source>
        <dbReference type="PROSITE-ProRule" id="PRU01363"/>
    </source>
</evidence>
<dbReference type="InterPro" id="IPR014043">
    <property type="entry name" value="Acyl_transferase_dom"/>
</dbReference>
<dbReference type="SMART" id="SM00825">
    <property type="entry name" value="PKS_KS"/>
    <property type="match status" value="1"/>
</dbReference>
<evidence type="ECO:0000256" key="1">
    <source>
        <dbReference type="ARBA" id="ARBA00022450"/>
    </source>
</evidence>
<dbReference type="Pfam" id="PF02801">
    <property type="entry name" value="Ketoacyl-synt_C"/>
    <property type="match status" value="1"/>
</dbReference>
<feature type="domain" description="PKS/mFAS DH" evidence="11">
    <location>
        <begin position="937"/>
        <end position="1245"/>
    </location>
</feature>
<dbReference type="InterPro" id="IPR049552">
    <property type="entry name" value="PKS_DH_N"/>
</dbReference>
<dbReference type="SUPFAM" id="SSF50129">
    <property type="entry name" value="GroES-like"/>
    <property type="match status" value="1"/>
</dbReference>
<dbReference type="InterPro" id="IPR014031">
    <property type="entry name" value="Ketoacyl_synth_C"/>
</dbReference>
<accession>A0A8E2F472</accession>
<dbReference type="Pfam" id="PF00109">
    <property type="entry name" value="ketoacyl-synt"/>
    <property type="match status" value="1"/>
</dbReference>
<dbReference type="Gene3D" id="1.10.1200.10">
    <property type="entry name" value="ACP-like"/>
    <property type="match status" value="1"/>
</dbReference>
<keyword evidence="7" id="KW-0012">Acyltransferase</keyword>
<feature type="domain" description="Ketosynthase family 3 (KS3)" evidence="10">
    <location>
        <begin position="16"/>
        <end position="422"/>
    </location>
</feature>
<dbReference type="GO" id="GO:0031177">
    <property type="term" value="F:phosphopantetheine binding"/>
    <property type="evidence" value="ECO:0007669"/>
    <property type="project" value="InterPro"/>
</dbReference>
<keyword evidence="5" id="KW-0560">Oxidoreductase</keyword>
<dbReference type="SMART" id="SM00829">
    <property type="entry name" value="PKS_ER"/>
    <property type="match status" value="1"/>
</dbReference>
<dbReference type="SUPFAM" id="SSF47336">
    <property type="entry name" value="ACP-like"/>
    <property type="match status" value="1"/>
</dbReference>
<dbReference type="EMBL" id="KV749385">
    <property type="protein sequence ID" value="OCL09643.1"/>
    <property type="molecule type" value="Genomic_DNA"/>
</dbReference>
<dbReference type="GO" id="GO:0030639">
    <property type="term" value="P:polyketide biosynthetic process"/>
    <property type="evidence" value="ECO:0007669"/>
    <property type="project" value="UniProtKB-ARBA"/>
</dbReference>
<evidence type="ECO:0000256" key="7">
    <source>
        <dbReference type="ARBA" id="ARBA00023315"/>
    </source>
</evidence>
<dbReference type="OrthoDB" id="329835at2759"/>
<keyword evidence="4" id="KW-0521">NADP</keyword>
<protein>
    <submittedName>
        <fullName evidence="12">Putative polyketide synthase</fullName>
    </submittedName>
</protein>
<dbReference type="GO" id="GO:0006633">
    <property type="term" value="P:fatty acid biosynthetic process"/>
    <property type="evidence" value="ECO:0007669"/>
    <property type="project" value="InterPro"/>
</dbReference>
<dbReference type="InterPro" id="IPR020841">
    <property type="entry name" value="PKS_Beta-ketoAc_synthase_dom"/>
</dbReference>
<dbReference type="InterPro" id="IPR016035">
    <property type="entry name" value="Acyl_Trfase/lysoPLipase"/>
</dbReference>
<dbReference type="SUPFAM" id="SSF53335">
    <property type="entry name" value="S-adenosyl-L-methionine-dependent methyltransferases"/>
    <property type="match status" value="1"/>
</dbReference>
<dbReference type="SMART" id="SM00827">
    <property type="entry name" value="PKS_AT"/>
    <property type="match status" value="1"/>
</dbReference>
<dbReference type="Gene3D" id="3.40.50.150">
    <property type="entry name" value="Vaccinia Virus protein VP39"/>
    <property type="match status" value="1"/>
</dbReference>
<dbReference type="Pfam" id="PF21089">
    <property type="entry name" value="PKS_DH_N"/>
    <property type="match status" value="1"/>
</dbReference>
<dbReference type="PROSITE" id="PS51257">
    <property type="entry name" value="PROKAR_LIPOPROTEIN"/>
    <property type="match status" value="1"/>
</dbReference>
<dbReference type="InterPro" id="IPR029063">
    <property type="entry name" value="SAM-dependent_MTases_sf"/>
</dbReference>
<gene>
    <name evidence="12" type="ORF">AOQ84DRAFT_431227</name>
</gene>
<dbReference type="Pfam" id="PF08659">
    <property type="entry name" value="KR"/>
    <property type="match status" value="1"/>
</dbReference>
<dbReference type="PROSITE" id="PS50075">
    <property type="entry name" value="CARRIER"/>
    <property type="match status" value="1"/>
</dbReference>
<evidence type="ECO:0000313" key="13">
    <source>
        <dbReference type="Proteomes" id="UP000250140"/>
    </source>
</evidence>
<dbReference type="InterPro" id="IPR013217">
    <property type="entry name" value="Methyltransf_12"/>
</dbReference>
<dbReference type="FunFam" id="3.40.50.720:FF:000209">
    <property type="entry name" value="Polyketide synthase Pks12"/>
    <property type="match status" value="1"/>
</dbReference>
<proteinExistence type="predicted"/>
<dbReference type="InterPro" id="IPR020807">
    <property type="entry name" value="PKS_DH"/>
</dbReference>
<keyword evidence="2" id="KW-0597">Phosphoprotein</keyword>
<dbReference type="InterPro" id="IPR016036">
    <property type="entry name" value="Malonyl_transacylase_ACP-bd"/>
</dbReference>
<evidence type="ECO:0000256" key="2">
    <source>
        <dbReference type="ARBA" id="ARBA00022553"/>
    </source>
</evidence>
<feature type="region of interest" description="N-terminal hotdog fold" evidence="8">
    <location>
        <begin position="937"/>
        <end position="1072"/>
    </location>
</feature>
<dbReference type="SMART" id="SM00823">
    <property type="entry name" value="PKS_PP"/>
    <property type="match status" value="1"/>
</dbReference>
<dbReference type="PROSITE" id="PS00606">
    <property type="entry name" value="KS3_1"/>
    <property type="match status" value="1"/>
</dbReference>
<dbReference type="Gene3D" id="3.40.366.10">
    <property type="entry name" value="Malonyl-Coenzyme A Acyl Carrier Protein, domain 2"/>
    <property type="match status" value="1"/>
</dbReference>
<dbReference type="Gene3D" id="3.40.47.10">
    <property type="match status" value="1"/>
</dbReference>
<dbReference type="SUPFAM" id="SSF51735">
    <property type="entry name" value="NAD(P)-binding Rossmann-fold domains"/>
    <property type="match status" value="2"/>
</dbReference>
<organism evidence="12 13">
    <name type="scientific">Glonium stellatum</name>
    <dbReference type="NCBI Taxonomy" id="574774"/>
    <lineage>
        <taxon>Eukaryota</taxon>
        <taxon>Fungi</taxon>
        <taxon>Dikarya</taxon>
        <taxon>Ascomycota</taxon>
        <taxon>Pezizomycotina</taxon>
        <taxon>Dothideomycetes</taxon>
        <taxon>Pleosporomycetidae</taxon>
        <taxon>Gloniales</taxon>
        <taxon>Gloniaceae</taxon>
        <taxon>Glonium</taxon>
    </lineage>
</organism>
<dbReference type="SUPFAM" id="SSF53901">
    <property type="entry name" value="Thiolase-like"/>
    <property type="match status" value="1"/>
</dbReference>
<dbReference type="InterPro" id="IPR018201">
    <property type="entry name" value="Ketoacyl_synth_AS"/>
</dbReference>
<dbReference type="InterPro" id="IPR049900">
    <property type="entry name" value="PKS_mFAS_DH"/>
</dbReference>
<feature type="region of interest" description="C-terminal hotdog fold" evidence="8">
    <location>
        <begin position="1091"/>
        <end position="1245"/>
    </location>
</feature>
<dbReference type="InterPro" id="IPR042104">
    <property type="entry name" value="PKS_dehydratase_sf"/>
</dbReference>
<keyword evidence="13" id="KW-1185">Reference proteome</keyword>
<dbReference type="PROSITE" id="PS52019">
    <property type="entry name" value="PKS_MFAS_DH"/>
    <property type="match status" value="1"/>
</dbReference>
<dbReference type="InterPro" id="IPR001227">
    <property type="entry name" value="Ac_transferase_dom_sf"/>
</dbReference>
<dbReference type="Pfam" id="PF08242">
    <property type="entry name" value="Methyltransf_12"/>
    <property type="match status" value="1"/>
</dbReference>
<evidence type="ECO:0000256" key="5">
    <source>
        <dbReference type="ARBA" id="ARBA00023002"/>
    </source>
</evidence>
<feature type="active site" description="Proton acceptor; for dehydratase activity" evidence="8">
    <location>
        <position position="969"/>
    </location>
</feature>
<dbReference type="Pfam" id="PF00698">
    <property type="entry name" value="Acyl_transf_1"/>
    <property type="match status" value="1"/>
</dbReference>
<dbReference type="SMART" id="SM00822">
    <property type="entry name" value="PKS_KR"/>
    <property type="match status" value="1"/>
</dbReference>
<dbReference type="Gene3D" id="3.90.180.10">
    <property type="entry name" value="Medium-chain alcohol dehydrogenases, catalytic domain"/>
    <property type="match status" value="1"/>
</dbReference>
<dbReference type="PANTHER" id="PTHR43775:SF29">
    <property type="entry name" value="ASPERFURANONE POLYKETIDE SYNTHASE AFOG-RELATED"/>
    <property type="match status" value="1"/>
</dbReference>
<dbReference type="Gene3D" id="3.40.50.720">
    <property type="entry name" value="NAD(P)-binding Rossmann-like Domain"/>
    <property type="match status" value="1"/>
</dbReference>
<dbReference type="Gene3D" id="3.10.129.110">
    <property type="entry name" value="Polyketide synthase dehydratase"/>
    <property type="match status" value="1"/>
</dbReference>
<evidence type="ECO:0000256" key="6">
    <source>
        <dbReference type="ARBA" id="ARBA00023268"/>
    </source>
</evidence>
<dbReference type="GO" id="GO:0016491">
    <property type="term" value="F:oxidoreductase activity"/>
    <property type="evidence" value="ECO:0007669"/>
    <property type="project" value="UniProtKB-KW"/>
</dbReference>
<reference evidence="12 13" key="1">
    <citation type="journal article" date="2016" name="Nat. Commun.">
        <title>Ectomycorrhizal ecology is imprinted in the genome of the dominant symbiotic fungus Cenococcum geophilum.</title>
        <authorList>
            <consortium name="DOE Joint Genome Institute"/>
            <person name="Peter M."/>
            <person name="Kohler A."/>
            <person name="Ohm R.A."/>
            <person name="Kuo A."/>
            <person name="Krutzmann J."/>
            <person name="Morin E."/>
            <person name="Arend M."/>
            <person name="Barry K.W."/>
            <person name="Binder M."/>
            <person name="Choi C."/>
            <person name="Clum A."/>
            <person name="Copeland A."/>
            <person name="Grisel N."/>
            <person name="Haridas S."/>
            <person name="Kipfer T."/>
            <person name="LaButti K."/>
            <person name="Lindquist E."/>
            <person name="Lipzen A."/>
            <person name="Maire R."/>
            <person name="Meier B."/>
            <person name="Mihaltcheva S."/>
            <person name="Molinier V."/>
            <person name="Murat C."/>
            <person name="Poggeler S."/>
            <person name="Quandt C.A."/>
            <person name="Sperisen C."/>
            <person name="Tritt A."/>
            <person name="Tisserant E."/>
            <person name="Crous P.W."/>
            <person name="Henrissat B."/>
            <person name="Nehls U."/>
            <person name="Egli S."/>
            <person name="Spatafora J.W."/>
            <person name="Grigoriev I.V."/>
            <person name="Martin F.M."/>
        </authorList>
    </citation>
    <scope>NUCLEOTIDE SEQUENCE [LARGE SCALE GENOMIC DNA]</scope>
    <source>
        <strain evidence="12 13">CBS 207.34</strain>
    </source>
</reference>
<dbReference type="PROSITE" id="PS52004">
    <property type="entry name" value="KS3_2"/>
    <property type="match status" value="1"/>
</dbReference>
<dbReference type="Pfam" id="PF23114">
    <property type="entry name" value="NAD-bd_HRPKS_sdrA"/>
    <property type="match status" value="1"/>
</dbReference>
<dbReference type="InterPro" id="IPR009081">
    <property type="entry name" value="PP-bd_ACP"/>
</dbReference>